<evidence type="ECO:0000313" key="1">
    <source>
        <dbReference type="EMBL" id="KAJ6819838.1"/>
    </source>
</evidence>
<dbReference type="Proteomes" id="UP001140949">
    <property type="component" value="Unassembled WGS sequence"/>
</dbReference>
<reference evidence="1" key="1">
    <citation type="journal article" date="2023" name="GigaByte">
        <title>Genome assembly of the bearded iris, Iris pallida Lam.</title>
        <authorList>
            <person name="Bruccoleri R.E."/>
            <person name="Oakeley E.J."/>
            <person name="Faust A.M.E."/>
            <person name="Altorfer M."/>
            <person name="Dessus-Babus S."/>
            <person name="Burckhardt D."/>
            <person name="Oertli M."/>
            <person name="Naumann U."/>
            <person name="Petersen F."/>
            <person name="Wong J."/>
        </authorList>
    </citation>
    <scope>NUCLEOTIDE SEQUENCE</scope>
    <source>
        <strain evidence="1">GSM-AAB239-AS_SAM_17_03QT</strain>
    </source>
</reference>
<protein>
    <submittedName>
        <fullName evidence="1">VIN3-like protein 1</fullName>
    </submittedName>
</protein>
<dbReference type="EMBL" id="JANAVB010025999">
    <property type="protein sequence ID" value="KAJ6819838.1"/>
    <property type="molecule type" value="Genomic_DNA"/>
</dbReference>
<evidence type="ECO:0000313" key="2">
    <source>
        <dbReference type="Proteomes" id="UP001140949"/>
    </source>
</evidence>
<dbReference type="AlphaFoldDB" id="A0AAX6FUW8"/>
<comment type="caution">
    <text evidence="1">The sequence shown here is derived from an EMBL/GenBank/DDBJ whole genome shotgun (WGS) entry which is preliminary data.</text>
</comment>
<name>A0AAX6FUW8_IRIPA</name>
<gene>
    <name evidence="1" type="ORF">M6B38_401525</name>
</gene>
<proteinExistence type="predicted"/>
<reference evidence="1" key="2">
    <citation type="submission" date="2023-04" db="EMBL/GenBank/DDBJ databases">
        <authorList>
            <person name="Bruccoleri R.E."/>
            <person name="Oakeley E.J."/>
            <person name="Faust A.-M."/>
            <person name="Dessus-Babus S."/>
            <person name="Altorfer M."/>
            <person name="Burckhardt D."/>
            <person name="Oertli M."/>
            <person name="Naumann U."/>
            <person name="Petersen F."/>
            <person name="Wong J."/>
        </authorList>
    </citation>
    <scope>NUCLEOTIDE SEQUENCE</scope>
    <source>
        <strain evidence="1">GSM-AAB239-AS_SAM_17_03QT</strain>
        <tissue evidence="1">Leaf</tissue>
    </source>
</reference>
<keyword evidence="2" id="KW-1185">Reference proteome</keyword>
<sequence>MDGGIKKVMMFYCYAMVVFLKDIGIPVQFNPCIKLSFLFLALFSFTFSCC</sequence>
<accession>A0AAX6FUW8</accession>
<organism evidence="1 2">
    <name type="scientific">Iris pallida</name>
    <name type="common">Sweet iris</name>
    <dbReference type="NCBI Taxonomy" id="29817"/>
    <lineage>
        <taxon>Eukaryota</taxon>
        <taxon>Viridiplantae</taxon>
        <taxon>Streptophyta</taxon>
        <taxon>Embryophyta</taxon>
        <taxon>Tracheophyta</taxon>
        <taxon>Spermatophyta</taxon>
        <taxon>Magnoliopsida</taxon>
        <taxon>Liliopsida</taxon>
        <taxon>Asparagales</taxon>
        <taxon>Iridaceae</taxon>
        <taxon>Iridoideae</taxon>
        <taxon>Irideae</taxon>
        <taxon>Iris</taxon>
    </lineage>
</organism>